<gene>
    <name evidence="5" type="ORF">OIK40_04175</name>
</gene>
<accession>A0ABT5JP42</accession>
<feature type="compositionally biased region" description="Basic residues" evidence="3">
    <location>
        <begin position="385"/>
        <end position="394"/>
    </location>
</feature>
<feature type="region of interest" description="Disordered" evidence="3">
    <location>
        <begin position="242"/>
        <end position="261"/>
    </location>
</feature>
<evidence type="ECO:0000313" key="6">
    <source>
        <dbReference type="Proteomes" id="UP001216558"/>
    </source>
</evidence>
<keyword evidence="6" id="KW-1185">Reference proteome</keyword>
<proteinExistence type="inferred from homology"/>
<dbReference type="InterPro" id="IPR005053">
    <property type="entry name" value="MobA_MobL"/>
</dbReference>
<sequence>MPTNAQMERADELAATRTRIKLIQEGLLEPIDGKSKTLHPMRFRTRSWGDSGQHGGGVPDYGIAATRQIRHRTPSGVTSFHFAHSAVTKVTYRTLVEGKPHMPGAAAAHGRYLERESAVADLITEQQGQGTERAADVDSSPDPEGISPTSASAVQRGAPIPTQMENDHVTATSPFDASDIQTMVEDLGTSEPHLGSVDGEGSLEDPGPDADLFLLSGRDLVCDRGASERLLLSPEDVSLAAGPGSERLRCPSNGDQEARGKKVEDEDLTLGAAFDRYLTRPSALAIQPDHSRALITNIDEDDKERAGFWGQVEEYERTPSPDTIAFRYCDYRPFWDAVLLQSDCPKEIREKIEGPHRDSDKPIEIKHGTKVQAFLRRQPGWVKPGPKKRKAKKAKTQEQPVDVAEEPPPIAEVTIGRGGRTQYRINGELPAELTPSQNFALLQDFAREFERRELPFLAVMHAPDHHNHDRNWHFHLAYYDRPVRRITEADIERLAARGFDVSQLSPGQWDFTVELKVPRRTDKRTTFPLRQNKVAEVSRSRAWPKTLRVALAKVTNRHLSAAGIARRVSPETFEDLGIPADPHEHLSTTANAMETRGVATAAGIRNENKQWAAILAQAEARYRAELEAAETRITQTLSGQSLGNGDGLAKHKELRVQLEQAAKLRRDAFLLEQELERARSRAVMVRERNLKLLKAGEADPKTTTAKRMAEHRSLVASATRYLISLEEELADVTMLAARWRASARRCDARAAEIESELKMPNEQSADTGKALSGREQIIDRIAAAVMQAPPSDQSLPDHPLSRAEQDRAIQRRIDEIKEEVRKENEMKRAAPNQAVEQGPDSEQSRRQSPQMPHPGLGRGW</sequence>
<comment type="caution">
    <text evidence="5">The sequence shown here is derived from an EMBL/GenBank/DDBJ whole genome shotgun (WGS) entry which is preliminary data.</text>
</comment>
<keyword evidence="2" id="KW-0184">Conjugation</keyword>
<feature type="domain" description="MobA/MobL protein" evidence="4">
    <location>
        <begin position="428"/>
        <end position="596"/>
    </location>
</feature>
<reference evidence="5 6" key="1">
    <citation type="submission" date="2022-10" db="EMBL/GenBank/DDBJ databases">
        <title>Erythrobacter sp. sf7 Genome sequencing.</title>
        <authorList>
            <person name="Park S."/>
        </authorList>
    </citation>
    <scope>NUCLEOTIDE SEQUENCE [LARGE SCALE GENOMIC DNA]</scope>
    <source>
        <strain evidence="6">sf7</strain>
    </source>
</reference>
<protein>
    <submittedName>
        <fullName evidence="5">MobA/MobL family protein</fullName>
    </submittedName>
</protein>
<feature type="region of interest" description="Disordered" evidence="3">
    <location>
        <begin position="380"/>
        <end position="404"/>
    </location>
</feature>
<comment type="similarity">
    <text evidence="1">Belongs to the MobA/MobL family.</text>
</comment>
<evidence type="ECO:0000256" key="1">
    <source>
        <dbReference type="ARBA" id="ARBA00010873"/>
    </source>
</evidence>
<name>A0ABT5JP42_9SPHN</name>
<organism evidence="5 6">
    <name type="scientific">Erythrobacter fulvus</name>
    <dbReference type="NCBI Taxonomy" id="2987523"/>
    <lineage>
        <taxon>Bacteria</taxon>
        <taxon>Pseudomonadati</taxon>
        <taxon>Pseudomonadota</taxon>
        <taxon>Alphaproteobacteria</taxon>
        <taxon>Sphingomonadales</taxon>
        <taxon>Erythrobacteraceae</taxon>
        <taxon>Erythrobacter/Porphyrobacter group</taxon>
        <taxon>Erythrobacter</taxon>
    </lineage>
</organism>
<feature type="region of interest" description="Disordered" evidence="3">
    <location>
        <begin position="788"/>
        <end position="860"/>
    </location>
</feature>
<evidence type="ECO:0000256" key="3">
    <source>
        <dbReference type="SAM" id="MobiDB-lite"/>
    </source>
</evidence>
<evidence type="ECO:0000313" key="5">
    <source>
        <dbReference type="EMBL" id="MDC8753836.1"/>
    </source>
</evidence>
<feature type="compositionally biased region" description="Basic and acidic residues" evidence="3">
    <location>
        <begin position="799"/>
        <end position="828"/>
    </location>
</feature>
<evidence type="ECO:0000259" key="4">
    <source>
        <dbReference type="Pfam" id="PF03389"/>
    </source>
</evidence>
<dbReference type="RefSeq" id="WP_273676461.1">
    <property type="nucleotide sequence ID" value="NZ_JAQQXQ010000002.1"/>
</dbReference>
<dbReference type="EMBL" id="JAQQXQ010000002">
    <property type="protein sequence ID" value="MDC8753836.1"/>
    <property type="molecule type" value="Genomic_DNA"/>
</dbReference>
<dbReference type="Gene3D" id="3.30.930.30">
    <property type="match status" value="1"/>
</dbReference>
<dbReference type="Pfam" id="PF03389">
    <property type="entry name" value="MobA_MobL"/>
    <property type="match status" value="1"/>
</dbReference>
<feature type="region of interest" description="Disordered" evidence="3">
    <location>
        <begin position="125"/>
        <end position="159"/>
    </location>
</feature>
<evidence type="ECO:0000256" key="2">
    <source>
        <dbReference type="ARBA" id="ARBA00022971"/>
    </source>
</evidence>
<dbReference type="Proteomes" id="UP001216558">
    <property type="component" value="Unassembled WGS sequence"/>
</dbReference>